<gene>
    <name evidence="2" type="ORF">COU19_00205</name>
</gene>
<organism evidence="2 3">
    <name type="scientific">Candidatus Kaiserbacteria bacterium CG10_big_fil_rev_8_21_14_0_10_56_12</name>
    <dbReference type="NCBI Taxonomy" id="1974611"/>
    <lineage>
        <taxon>Bacteria</taxon>
        <taxon>Candidatus Kaiseribacteriota</taxon>
    </lineage>
</organism>
<dbReference type="InterPro" id="IPR002686">
    <property type="entry name" value="Transposase_17"/>
</dbReference>
<dbReference type="SMART" id="SM01321">
    <property type="entry name" value="Y1_Tnp"/>
    <property type="match status" value="1"/>
</dbReference>
<dbReference type="Proteomes" id="UP000230179">
    <property type="component" value="Unassembled WGS sequence"/>
</dbReference>
<comment type="caution">
    <text evidence="2">The sequence shown here is derived from an EMBL/GenBank/DDBJ whole genome shotgun (WGS) entry which is preliminary data.</text>
</comment>
<dbReference type="Pfam" id="PF01797">
    <property type="entry name" value="Y1_Tnp"/>
    <property type="match status" value="1"/>
</dbReference>
<evidence type="ECO:0000313" key="3">
    <source>
        <dbReference type="Proteomes" id="UP000230179"/>
    </source>
</evidence>
<sequence>MELWHVLNRGVDGRNIFLDDKDYLRFVHNLYVFNDTTPADNNSGYHFKSMDLVSPYLEQGPRNKLVDIHGWCLMKNHYHLLLSERCDGGLSQFLRKLNVGYAKSFNDKYTRVGTLFQGRTKKVLVDRQAHANYILHYIHLNPLDYLKGAQTWRDRSHGGIQNKQVALDYLANYRWSSYLDYIERQNFSSLLTTSLFKDMLGNYRHSIDSYLTDAEADLTKMRLE</sequence>
<name>A0A2H0UAS7_9BACT</name>
<dbReference type="SUPFAM" id="SSF143422">
    <property type="entry name" value="Transposase IS200-like"/>
    <property type="match status" value="1"/>
</dbReference>
<dbReference type="GO" id="GO:0006313">
    <property type="term" value="P:DNA transposition"/>
    <property type="evidence" value="ECO:0007669"/>
    <property type="project" value="InterPro"/>
</dbReference>
<protein>
    <recommendedName>
        <fullName evidence="1">Transposase IS200-like domain-containing protein</fullName>
    </recommendedName>
</protein>
<dbReference type="PANTHER" id="PTHR34322">
    <property type="entry name" value="TRANSPOSASE, Y1_TNP DOMAIN-CONTAINING"/>
    <property type="match status" value="1"/>
</dbReference>
<accession>A0A2H0UAS7</accession>
<proteinExistence type="predicted"/>
<dbReference type="PANTHER" id="PTHR34322:SF2">
    <property type="entry name" value="TRANSPOSASE IS200-LIKE DOMAIN-CONTAINING PROTEIN"/>
    <property type="match status" value="1"/>
</dbReference>
<dbReference type="Gene3D" id="3.30.70.1290">
    <property type="entry name" value="Transposase IS200-like"/>
    <property type="match status" value="1"/>
</dbReference>
<evidence type="ECO:0000313" key="2">
    <source>
        <dbReference type="EMBL" id="PIR83511.1"/>
    </source>
</evidence>
<dbReference type="AlphaFoldDB" id="A0A2H0UAS7"/>
<dbReference type="InterPro" id="IPR036515">
    <property type="entry name" value="Transposase_17_sf"/>
</dbReference>
<dbReference type="EMBL" id="PFBL01000001">
    <property type="protein sequence ID" value="PIR83511.1"/>
    <property type="molecule type" value="Genomic_DNA"/>
</dbReference>
<dbReference type="GO" id="GO:0004803">
    <property type="term" value="F:transposase activity"/>
    <property type="evidence" value="ECO:0007669"/>
    <property type="project" value="InterPro"/>
</dbReference>
<feature type="domain" description="Transposase IS200-like" evidence="1">
    <location>
        <begin position="1"/>
        <end position="141"/>
    </location>
</feature>
<reference evidence="3" key="1">
    <citation type="submission" date="2017-09" db="EMBL/GenBank/DDBJ databases">
        <title>Depth-based differentiation of microbial function through sediment-hosted aquifers and enrichment of novel symbionts in the deep terrestrial subsurface.</title>
        <authorList>
            <person name="Probst A.J."/>
            <person name="Ladd B."/>
            <person name="Jarett J.K."/>
            <person name="Geller-Mcgrath D.E."/>
            <person name="Sieber C.M.K."/>
            <person name="Emerson J.B."/>
            <person name="Anantharaman K."/>
            <person name="Thomas B.C."/>
            <person name="Malmstrom R."/>
            <person name="Stieglmeier M."/>
            <person name="Klingl A."/>
            <person name="Woyke T."/>
            <person name="Ryan C.M."/>
            <person name="Banfield J.F."/>
        </authorList>
    </citation>
    <scope>NUCLEOTIDE SEQUENCE [LARGE SCALE GENOMIC DNA]</scope>
</reference>
<dbReference type="GO" id="GO:0003677">
    <property type="term" value="F:DNA binding"/>
    <property type="evidence" value="ECO:0007669"/>
    <property type="project" value="InterPro"/>
</dbReference>
<evidence type="ECO:0000259" key="1">
    <source>
        <dbReference type="SMART" id="SM01321"/>
    </source>
</evidence>